<accession>A0ACC2ILG6</accession>
<organism evidence="1 2">
    <name type="scientific">Boeremia exigua</name>
    <dbReference type="NCBI Taxonomy" id="749465"/>
    <lineage>
        <taxon>Eukaryota</taxon>
        <taxon>Fungi</taxon>
        <taxon>Dikarya</taxon>
        <taxon>Ascomycota</taxon>
        <taxon>Pezizomycotina</taxon>
        <taxon>Dothideomycetes</taxon>
        <taxon>Pleosporomycetidae</taxon>
        <taxon>Pleosporales</taxon>
        <taxon>Pleosporineae</taxon>
        <taxon>Didymellaceae</taxon>
        <taxon>Boeremia</taxon>
    </lineage>
</organism>
<comment type="caution">
    <text evidence="1">The sequence shown here is derived from an EMBL/GenBank/DDBJ whole genome shotgun (WGS) entry which is preliminary data.</text>
</comment>
<reference evidence="1" key="1">
    <citation type="submission" date="2022-11" db="EMBL/GenBank/DDBJ databases">
        <title>Genome Sequence of Boeremia exigua.</title>
        <authorList>
            <person name="Buettner E."/>
        </authorList>
    </citation>
    <scope>NUCLEOTIDE SEQUENCE</scope>
    <source>
        <strain evidence="1">CU02</strain>
    </source>
</reference>
<gene>
    <name evidence="1" type="ORF">OPT61_g2452</name>
</gene>
<protein>
    <submittedName>
        <fullName evidence="1">Uncharacterized protein</fullName>
    </submittedName>
</protein>
<evidence type="ECO:0000313" key="1">
    <source>
        <dbReference type="EMBL" id="KAJ8116044.1"/>
    </source>
</evidence>
<dbReference type="Proteomes" id="UP001153331">
    <property type="component" value="Unassembled WGS sequence"/>
</dbReference>
<proteinExistence type="predicted"/>
<evidence type="ECO:0000313" key="2">
    <source>
        <dbReference type="Proteomes" id="UP001153331"/>
    </source>
</evidence>
<name>A0ACC2ILG6_9PLEO</name>
<dbReference type="EMBL" id="JAPHNI010000111">
    <property type="protein sequence ID" value="KAJ8116044.1"/>
    <property type="molecule type" value="Genomic_DNA"/>
</dbReference>
<sequence>MEEPSKGKRHTQPPKPSRLREVHQVPDSDSIVPDTQPGVNDYPIDEDIDAEDVKFLQRCSANTGTVPPQSFPSPPDDFRLSKPVSVTVLSPAPVFGRPAISPLLKTASIENTANNGYKKVTSTLSATPPTLQSPSNVVPVDVRTPSEGDAIHVHDQYQKDPHTDATVNQGTEPFQQVVPSTRWDSADSMARCGLSEGESVQSIAPPARPTKKNHTTRKEKRGKKTLLHRPLLPWPPRQDLMPSGRDTPPLANKTKRGGQNLTSVDVDETIAIEPQPEAAFGRNDGHCKDEASLVIPRAKTRCDGVAKIDASDKHCIETSRDVGQGACPQNHDHMGGIIAKPVHIADQSLVSNGQSSRSSHGNHDCFSQMPKTSAVVEKTPEDTSKVSRPNASLLSITENSDTNIDFDSQHQREVSCRQALLGETTTSFDQVSRRHSPQRDTQEMLHGVHDRIGAVRVNKAQRSPRSSHMPPNKVQAVAISSLSTSNMTALNTALDTLRGLYLADQCRMENHLTSVTNMLEDEKTKFQKTISEQLTTIAELNFKLQMTENRLKRLSEMAMPKQKYIAGLQQDHESMQKETATFREKTEQTLQNQIAEVMQEREMIRNELETTLTSSSRTHKAMLKTMKETHAHYVMALSREKELKTKLSAQTSMYDEEKSRRIELETQLLSRFDSFKTDLQGCAAARGDESSVEECLLILRKLESLPLLTSHDVRRVEVVLDSLYERSNAASLLAKRSETNSLSVENVQQLLRDEIQGVRKELLRHHEAIASGQQAQEANQSLERKLYSQTQITKQLEVQVDVLRRSETALNSQLAQLENEKATLQASVQELQKLPQESDLKMVKLHDQVSQKQNELLLAEEETQQRGRRILEQEREFSDYRTNAMARLCNLDERFRLMTEQAEARTSECNMLQQDGADLRAKLATAEIQSKRLSIEVTECKATNQKLQSENATALEKEGTTRTLLESINREKRRLEEENGHLKQDIEQHRTSLGELKSIESTLNEKCLYLQRELCDLQNLKIAVDEQLRKANDDTEARLQQVNTEFTARLSDLGSRLTISEQALKQTQAHLRHTEAAQKDQIDYHEQKANARFRDLASESEREQEKLITKHLQEMEVCRQNANTRINEMIQETQKCLEAANMASSKICVPNTQDSIGLSGSAQQLQTGKTRRKVDRTTNSAMIKVPSGDRRLNPSDKQSMDHRPESTHCHREGSAGYFEEEFQTRYGRQLPPHNQETQLSVIDPEAESIPETQDFESAHKAVTQFETAESPLFTHGDLNREETSTDLSTIPSESLSEMLLDNQTITEQALAESRQLSSSRVLLQTPSRTARHSSGNDRSIDSQGRPRSRANTASRLMPLAPHASQRRRITADVDSQRVVQRAFQDSAEDDDEIPPRSELAEGTVASRKHARKLSSQDAVQSSDSGEFGDSVREKVSLKKQRTSTQSSIQQAQSMSATCAPYTPAPTGRTTRGIVHHDPSSTSGRRSSNRRAETGDSQSGTPRLSSTRNTRSKTNRYADRFGQELDRR</sequence>
<keyword evidence="2" id="KW-1185">Reference proteome</keyword>